<feature type="compositionally biased region" description="Low complexity" evidence="1">
    <location>
        <begin position="63"/>
        <end position="83"/>
    </location>
</feature>
<feature type="region of interest" description="Disordered" evidence="1">
    <location>
        <begin position="25"/>
        <end position="51"/>
    </location>
</feature>
<proteinExistence type="predicted"/>
<protein>
    <recommendedName>
        <fullName evidence="5">LppP/LprE lipoprotein</fullName>
    </recommendedName>
</protein>
<name>A0A495W3Q3_9PSEU</name>
<dbReference type="EMBL" id="RBXO01000001">
    <property type="protein sequence ID" value="RKT56306.1"/>
    <property type="molecule type" value="Genomic_DNA"/>
</dbReference>
<dbReference type="AlphaFoldDB" id="A0A495W3Q3"/>
<gene>
    <name evidence="3" type="ORF">C8E97_5002</name>
</gene>
<reference evidence="3 4" key="1">
    <citation type="submission" date="2018-10" db="EMBL/GenBank/DDBJ databases">
        <title>Sequencing the genomes of 1000 actinobacteria strains.</title>
        <authorList>
            <person name="Klenk H.-P."/>
        </authorList>
    </citation>
    <scope>NUCLEOTIDE SEQUENCE [LARGE SCALE GENOMIC DNA]</scope>
    <source>
        <strain evidence="3 4">DSM 43800</strain>
    </source>
</reference>
<evidence type="ECO:0000313" key="4">
    <source>
        <dbReference type="Proteomes" id="UP000282084"/>
    </source>
</evidence>
<evidence type="ECO:0008006" key="5">
    <source>
        <dbReference type="Google" id="ProtNLM"/>
    </source>
</evidence>
<evidence type="ECO:0000256" key="2">
    <source>
        <dbReference type="SAM" id="SignalP"/>
    </source>
</evidence>
<organism evidence="3 4">
    <name type="scientific">Saccharothrix australiensis</name>
    <dbReference type="NCBI Taxonomy" id="2072"/>
    <lineage>
        <taxon>Bacteria</taxon>
        <taxon>Bacillati</taxon>
        <taxon>Actinomycetota</taxon>
        <taxon>Actinomycetes</taxon>
        <taxon>Pseudonocardiales</taxon>
        <taxon>Pseudonocardiaceae</taxon>
        <taxon>Saccharothrix</taxon>
    </lineage>
</organism>
<dbReference type="RefSeq" id="WP_147455225.1">
    <property type="nucleotide sequence ID" value="NZ_RBXO01000001.1"/>
</dbReference>
<evidence type="ECO:0000313" key="3">
    <source>
        <dbReference type="EMBL" id="RKT56306.1"/>
    </source>
</evidence>
<sequence length="212" mass="21104">MSHLRAGLALAAVVALSGCGAPAGAGSDGVLSLAPPPPSPTPTGPTFVPASGQCQVTLNAPEPTAAATTQPTAQPDPGGPTTTRALPGDMPPNHADNRSWRVRKPLSPENHARGLTLAERVRPELAALCDAGNFAQDATRAAFAAAGHPEVWVTGMKSFSGDTPPAGVVFNATLADPAQGTACVLGLLQPGSVAISVLGTTGEGSCVEPDSH</sequence>
<feature type="signal peptide" evidence="2">
    <location>
        <begin position="1"/>
        <end position="25"/>
    </location>
</feature>
<dbReference type="Proteomes" id="UP000282084">
    <property type="component" value="Unassembled WGS sequence"/>
</dbReference>
<keyword evidence="2" id="KW-0732">Signal</keyword>
<feature type="chain" id="PRO_5019767389" description="LppP/LprE lipoprotein" evidence="2">
    <location>
        <begin position="26"/>
        <end position="212"/>
    </location>
</feature>
<accession>A0A495W3Q3</accession>
<dbReference type="OrthoDB" id="3701057at2"/>
<comment type="caution">
    <text evidence="3">The sequence shown here is derived from an EMBL/GenBank/DDBJ whole genome shotgun (WGS) entry which is preliminary data.</text>
</comment>
<feature type="compositionally biased region" description="Pro residues" evidence="1">
    <location>
        <begin position="34"/>
        <end position="43"/>
    </location>
</feature>
<feature type="region of interest" description="Disordered" evidence="1">
    <location>
        <begin position="63"/>
        <end position="102"/>
    </location>
</feature>
<dbReference type="PROSITE" id="PS51257">
    <property type="entry name" value="PROKAR_LIPOPROTEIN"/>
    <property type="match status" value="1"/>
</dbReference>
<keyword evidence="4" id="KW-1185">Reference proteome</keyword>
<evidence type="ECO:0000256" key="1">
    <source>
        <dbReference type="SAM" id="MobiDB-lite"/>
    </source>
</evidence>